<feature type="non-terminal residue" evidence="1">
    <location>
        <position position="1"/>
    </location>
</feature>
<name>A0ACC1H7T1_9FUNG</name>
<evidence type="ECO:0000313" key="1">
    <source>
        <dbReference type="EMBL" id="KAJ1669099.1"/>
    </source>
</evidence>
<sequence length="120" mass="13321">SGYGKYLDTIVDRGLLNADGVIVADNGKRHGSTAALRVWTKQCTVMANWRAGLRRTRVIALYRGQVARLQLETSAPRGEVSRSAKQMHAFNRHVKASREVRALMLPMFDGLTLISLAPRC</sequence>
<protein>
    <submittedName>
        <fullName evidence="1">Uncharacterized protein</fullName>
    </submittedName>
</protein>
<gene>
    <name evidence="1" type="ORF">EV182_008918</name>
</gene>
<accession>A0ACC1H7T1</accession>
<proteinExistence type="predicted"/>
<evidence type="ECO:0000313" key="2">
    <source>
        <dbReference type="Proteomes" id="UP001145114"/>
    </source>
</evidence>
<organism evidence="1 2">
    <name type="scientific">Spiromyces aspiralis</name>
    <dbReference type="NCBI Taxonomy" id="68401"/>
    <lineage>
        <taxon>Eukaryota</taxon>
        <taxon>Fungi</taxon>
        <taxon>Fungi incertae sedis</taxon>
        <taxon>Zoopagomycota</taxon>
        <taxon>Kickxellomycotina</taxon>
        <taxon>Kickxellomycetes</taxon>
        <taxon>Kickxellales</taxon>
        <taxon>Kickxellaceae</taxon>
        <taxon>Spiromyces</taxon>
    </lineage>
</organism>
<dbReference type="Proteomes" id="UP001145114">
    <property type="component" value="Unassembled WGS sequence"/>
</dbReference>
<reference evidence="1" key="1">
    <citation type="submission" date="2022-06" db="EMBL/GenBank/DDBJ databases">
        <title>Phylogenomic reconstructions and comparative analyses of Kickxellomycotina fungi.</title>
        <authorList>
            <person name="Reynolds N.K."/>
            <person name="Stajich J.E."/>
            <person name="Barry K."/>
            <person name="Grigoriev I.V."/>
            <person name="Crous P."/>
            <person name="Smith M.E."/>
        </authorList>
    </citation>
    <scope>NUCLEOTIDE SEQUENCE</scope>
    <source>
        <strain evidence="1">RSA 2271</strain>
    </source>
</reference>
<dbReference type="EMBL" id="JAMZIH010010188">
    <property type="protein sequence ID" value="KAJ1669099.1"/>
    <property type="molecule type" value="Genomic_DNA"/>
</dbReference>
<keyword evidence="2" id="KW-1185">Reference proteome</keyword>
<comment type="caution">
    <text evidence="1">The sequence shown here is derived from an EMBL/GenBank/DDBJ whole genome shotgun (WGS) entry which is preliminary data.</text>
</comment>